<dbReference type="EMBL" id="AZFE01000031">
    <property type="protein sequence ID" value="KRL55335.1"/>
    <property type="molecule type" value="Genomic_DNA"/>
</dbReference>
<comment type="caution">
    <text evidence="4">The sequence shown here is derived from an EMBL/GenBank/DDBJ whole genome shotgun (WGS) entry which is preliminary data.</text>
</comment>
<dbReference type="Pfam" id="PF02525">
    <property type="entry name" value="Flavodoxin_2"/>
    <property type="match status" value="1"/>
</dbReference>
<evidence type="ECO:0000256" key="1">
    <source>
        <dbReference type="ARBA" id="ARBA00006252"/>
    </source>
</evidence>
<sequence>MLTTIIYAHPYQGSFNHAILKKVEGQLLEKNRDFKVIDLYQDKFDPIYSTEELNLFNSGKTSDSLVKGYQKALKDADQLIFIFPIWWNDLPGMVKGFVDKVFKMNFAYVDGNHGVKGLLTNINQVNIFTTSKSPNWYIKLFAGNAIKSVFIKSTLQQVGIRNVKWNNFGQISKSDNLKREQYLSNIRL</sequence>
<evidence type="ECO:0000313" key="4">
    <source>
        <dbReference type="EMBL" id="KRL55335.1"/>
    </source>
</evidence>
<reference evidence="4 5" key="1">
    <citation type="journal article" date="2015" name="Genome Announc.">
        <title>Expanding the biotechnology potential of lactobacilli through comparative genomics of 213 strains and associated genera.</title>
        <authorList>
            <person name="Sun Z."/>
            <person name="Harris H.M."/>
            <person name="McCann A."/>
            <person name="Guo C."/>
            <person name="Argimon S."/>
            <person name="Zhang W."/>
            <person name="Yang X."/>
            <person name="Jeffery I.B."/>
            <person name="Cooney J.C."/>
            <person name="Kagawa T.F."/>
            <person name="Liu W."/>
            <person name="Song Y."/>
            <person name="Salvetti E."/>
            <person name="Wrobel A."/>
            <person name="Rasinkangas P."/>
            <person name="Parkhill J."/>
            <person name="Rea M.C."/>
            <person name="O'Sullivan O."/>
            <person name="Ritari J."/>
            <person name="Douillard F.P."/>
            <person name="Paul Ross R."/>
            <person name="Yang R."/>
            <person name="Briner A.E."/>
            <person name="Felis G.E."/>
            <person name="de Vos W.M."/>
            <person name="Barrangou R."/>
            <person name="Klaenhammer T.R."/>
            <person name="Caufield P.W."/>
            <person name="Cui Y."/>
            <person name="Zhang H."/>
            <person name="O'Toole P.W."/>
        </authorList>
    </citation>
    <scope>NUCLEOTIDE SEQUENCE [LARGE SCALE GENOMIC DNA]</scope>
    <source>
        <strain evidence="4 5">DSM 15707</strain>
    </source>
</reference>
<dbReference type="OrthoDB" id="9798454at2"/>
<gene>
    <name evidence="4" type="ORF">FC70_GL000931</name>
</gene>
<evidence type="ECO:0000259" key="3">
    <source>
        <dbReference type="Pfam" id="PF02525"/>
    </source>
</evidence>
<protein>
    <recommendedName>
        <fullName evidence="3">Flavodoxin-like fold domain-containing protein</fullName>
    </recommendedName>
</protein>
<dbReference type="GO" id="GO:0005829">
    <property type="term" value="C:cytosol"/>
    <property type="evidence" value="ECO:0007669"/>
    <property type="project" value="TreeGrafter"/>
</dbReference>
<dbReference type="PANTHER" id="PTHR10204:SF34">
    <property type="entry name" value="NAD(P)H DEHYDROGENASE [QUINONE] 1 ISOFORM 1"/>
    <property type="match status" value="1"/>
</dbReference>
<dbReference type="AlphaFoldDB" id="A0A0R1REM7"/>
<dbReference type="KEGG" id="lol:LACOL_0366"/>
<dbReference type="RefSeq" id="WP_057889886.1">
    <property type="nucleotide sequence ID" value="NZ_AZFE01000031.1"/>
</dbReference>
<dbReference type="InterPro" id="IPR051545">
    <property type="entry name" value="NAD(P)H_dehydrogenase_qn"/>
</dbReference>
<dbReference type="Proteomes" id="UP000051697">
    <property type="component" value="Unassembled WGS sequence"/>
</dbReference>
<evidence type="ECO:0000313" key="5">
    <source>
        <dbReference type="Proteomes" id="UP000051697"/>
    </source>
</evidence>
<dbReference type="GO" id="GO:0003955">
    <property type="term" value="F:NAD(P)H dehydrogenase (quinone) activity"/>
    <property type="evidence" value="ECO:0007669"/>
    <property type="project" value="TreeGrafter"/>
</dbReference>
<proteinExistence type="inferred from homology"/>
<dbReference type="PANTHER" id="PTHR10204">
    <property type="entry name" value="NAD P H OXIDOREDUCTASE-RELATED"/>
    <property type="match status" value="1"/>
</dbReference>
<dbReference type="InterPro" id="IPR003680">
    <property type="entry name" value="Flavodoxin_fold"/>
</dbReference>
<keyword evidence="5" id="KW-1185">Reference proteome</keyword>
<evidence type="ECO:0000256" key="2">
    <source>
        <dbReference type="ARBA" id="ARBA00023002"/>
    </source>
</evidence>
<accession>A0A0R1REM7</accession>
<comment type="similarity">
    <text evidence="1">Belongs to the NAD(P)H dehydrogenase (quinone) family.</text>
</comment>
<name>A0A0R1REM7_9LACO</name>
<organism evidence="4 5">
    <name type="scientific">Paucilactobacillus oligofermentans DSM 15707 = LMG 22743</name>
    <dbReference type="NCBI Taxonomy" id="1423778"/>
    <lineage>
        <taxon>Bacteria</taxon>
        <taxon>Bacillati</taxon>
        <taxon>Bacillota</taxon>
        <taxon>Bacilli</taxon>
        <taxon>Lactobacillales</taxon>
        <taxon>Lactobacillaceae</taxon>
        <taxon>Paucilactobacillus</taxon>
    </lineage>
</organism>
<feature type="domain" description="Flavodoxin-like fold" evidence="3">
    <location>
        <begin position="3"/>
        <end position="183"/>
    </location>
</feature>
<dbReference type="Gene3D" id="3.40.50.360">
    <property type="match status" value="1"/>
</dbReference>
<keyword evidence="2" id="KW-0560">Oxidoreductase</keyword>
<dbReference type="SUPFAM" id="SSF52218">
    <property type="entry name" value="Flavoproteins"/>
    <property type="match status" value="1"/>
</dbReference>
<dbReference type="PATRIC" id="fig|1423778.4.peg.964"/>
<dbReference type="InterPro" id="IPR029039">
    <property type="entry name" value="Flavoprotein-like_sf"/>
</dbReference>
<dbReference type="STRING" id="1423778.FC70_GL000931"/>